<evidence type="ECO:0000313" key="2">
    <source>
        <dbReference type="Proteomes" id="UP000286134"/>
    </source>
</evidence>
<gene>
    <name evidence="1" type="ORF">OnM2_032058</name>
</gene>
<dbReference type="OrthoDB" id="3598990at2759"/>
<accession>A0A420HYT4</accession>
<keyword evidence="2" id="KW-1185">Reference proteome</keyword>
<dbReference type="EMBL" id="MCFK01003261">
    <property type="protein sequence ID" value="RKF62583.1"/>
    <property type="molecule type" value="Genomic_DNA"/>
</dbReference>
<comment type="caution">
    <text evidence="1">The sequence shown here is derived from an EMBL/GenBank/DDBJ whole genome shotgun (WGS) entry which is preliminary data.</text>
</comment>
<evidence type="ECO:0000313" key="1">
    <source>
        <dbReference type="EMBL" id="RKF62583.1"/>
    </source>
</evidence>
<sequence>MCDLWKIVIGNEKKKNPFGVYGSEAKTWSYREKITRVVIKNSLGTEDNRQVQSVKTAAEIWEILNISDVAMVSQLDDT</sequence>
<dbReference type="AlphaFoldDB" id="A0A420HYT4"/>
<proteinExistence type="predicted"/>
<name>A0A420HYT4_9PEZI</name>
<reference evidence="1 2" key="1">
    <citation type="journal article" date="2018" name="BMC Genomics">
        <title>Comparative genome analyses reveal sequence features reflecting distinct modes of host-adaptation between dicot and monocot powdery mildew.</title>
        <authorList>
            <person name="Wu Y."/>
            <person name="Ma X."/>
            <person name="Pan Z."/>
            <person name="Kale S.D."/>
            <person name="Song Y."/>
            <person name="King H."/>
            <person name="Zhang Q."/>
            <person name="Presley C."/>
            <person name="Deng X."/>
            <person name="Wei C.I."/>
            <person name="Xiao S."/>
        </authorList>
    </citation>
    <scope>NUCLEOTIDE SEQUENCE [LARGE SCALE GENOMIC DNA]</scope>
    <source>
        <strain evidence="1">UMSG2</strain>
    </source>
</reference>
<protein>
    <submittedName>
        <fullName evidence="1">Uncharacterized protein</fullName>
    </submittedName>
</protein>
<dbReference type="Proteomes" id="UP000286134">
    <property type="component" value="Unassembled WGS sequence"/>
</dbReference>
<organism evidence="1 2">
    <name type="scientific">Erysiphe neolycopersici</name>
    <dbReference type="NCBI Taxonomy" id="212602"/>
    <lineage>
        <taxon>Eukaryota</taxon>
        <taxon>Fungi</taxon>
        <taxon>Dikarya</taxon>
        <taxon>Ascomycota</taxon>
        <taxon>Pezizomycotina</taxon>
        <taxon>Leotiomycetes</taxon>
        <taxon>Erysiphales</taxon>
        <taxon>Erysiphaceae</taxon>
        <taxon>Erysiphe</taxon>
    </lineage>
</organism>